<keyword evidence="4 10" id="KW-0808">Transferase</keyword>
<dbReference type="Pfam" id="PF00696">
    <property type="entry name" value="AA_kinase"/>
    <property type="match status" value="1"/>
</dbReference>
<keyword evidence="7" id="KW-0067">ATP-binding</keyword>
<evidence type="ECO:0000256" key="7">
    <source>
        <dbReference type="ARBA" id="ARBA00022840"/>
    </source>
</evidence>
<comment type="pathway">
    <text evidence="2 11">Amino-acid biosynthesis; L-lysine biosynthesis via DAP pathway; (S)-tetrahydrodipicolinate from L-aspartate: step 1/4.</text>
</comment>
<dbReference type="GO" id="GO:0009090">
    <property type="term" value="P:homoserine biosynthetic process"/>
    <property type="evidence" value="ECO:0007669"/>
    <property type="project" value="TreeGrafter"/>
</dbReference>
<dbReference type="CDD" id="cd04911">
    <property type="entry name" value="ACT_AKiii-YclM-BS_1"/>
    <property type="match status" value="1"/>
</dbReference>
<feature type="domain" description="Aspartate/glutamate/uridylate kinase" evidence="12">
    <location>
        <begin position="3"/>
        <end position="278"/>
    </location>
</feature>
<reference evidence="14 15" key="1">
    <citation type="submission" date="2016-10" db="EMBL/GenBank/DDBJ databases">
        <authorList>
            <person name="de Groot N.N."/>
        </authorList>
    </citation>
    <scope>NUCLEOTIDE SEQUENCE [LARGE SCALE GENOMIC DNA]</scope>
    <source>
        <strain evidence="14 15">DSM 19113</strain>
    </source>
</reference>
<evidence type="ECO:0000259" key="12">
    <source>
        <dbReference type="Pfam" id="PF00696"/>
    </source>
</evidence>
<evidence type="ECO:0000256" key="2">
    <source>
        <dbReference type="ARBA" id="ARBA00004766"/>
    </source>
</evidence>
<dbReference type="GO" id="GO:0009088">
    <property type="term" value="P:threonine biosynthetic process"/>
    <property type="evidence" value="ECO:0007669"/>
    <property type="project" value="UniProtKB-UniPathway"/>
</dbReference>
<dbReference type="EMBL" id="FOLI01000001">
    <property type="protein sequence ID" value="SFB86314.1"/>
    <property type="molecule type" value="Genomic_DNA"/>
</dbReference>
<evidence type="ECO:0000256" key="9">
    <source>
        <dbReference type="ARBA" id="ARBA00047872"/>
    </source>
</evidence>
<dbReference type="SUPFAM" id="SSF53633">
    <property type="entry name" value="Carbamate kinase-like"/>
    <property type="match status" value="1"/>
</dbReference>
<comment type="similarity">
    <text evidence="3 10">Belongs to the aspartokinase family.</text>
</comment>
<evidence type="ECO:0000256" key="11">
    <source>
        <dbReference type="RuleBase" id="RU004249"/>
    </source>
</evidence>
<comment type="pathway">
    <text evidence="11">Amino-acid biosynthesis; L-methionine biosynthesis via de novo pathway; L-homoserine from L-aspartate: step 1/3.</text>
</comment>
<keyword evidence="5" id="KW-0547">Nucleotide-binding</keyword>
<protein>
    <recommendedName>
        <fullName evidence="10">Aspartokinase</fullName>
        <ecNumber evidence="10">2.7.2.4</ecNumber>
    </recommendedName>
</protein>
<dbReference type="SUPFAM" id="SSF55021">
    <property type="entry name" value="ACT-like"/>
    <property type="match status" value="2"/>
</dbReference>
<dbReference type="UniPathway" id="UPA00051">
    <property type="reaction ID" value="UER00462"/>
</dbReference>
<comment type="catalytic activity">
    <reaction evidence="9 10">
        <text>L-aspartate + ATP = 4-phospho-L-aspartate + ADP</text>
        <dbReference type="Rhea" id="RHEA:23776"/>
        <dbReference type="ChEBI" id="CHEBI:29991"/>
        <dbReference type="ChEBI" id="CHEBI:30616"/>
        <dbReference type="ChEBI" id="CHEBI:57535"/>
        <dbReference type="ChEBI" id="CHEBI:456216"/>
        <dbReference type="EC" id="2.7.2.4"/>
    </reaction>
</comment>
<evidence type="ECO:0000256" key="3">
    <source>
        <dbReference type="ARBA" id="ARBA00010122"/>
    </source>
</evidence>
<dbReference type="InterPro" id="IPR001048">
    <property type="entry name" value="Asp/Glu/Uridylate_kinase"/>
</dbReference>
<name>A0A1I1EGL6_9LACO</name>
<keyword evidence="11" id="KW-0028">Amino-acid biosynthesis</keyword>
<dbReference type="AlphaFoldDB" id="A0A1I1EGL6"/>
<gene>
    <name evidence="14" type="ORF">SAMN05660453_0471</name>
</gene>
<dbReference type="UniPathway" id="UPA00050">
    <property type="reaction ID" value="UER00461"/>
</dbReference>
<dbReference type="OrthoDB" id="9799110at2"/>
<dbReference type="PROSITE" id="PS00324">
    <property type="entry name" value="ASPARTOKINASE"/>
    <property type="match status" value="1"/>
</dbReference>
<feature type="domain" description="Aspartokinase ACT" evidence="13">
    <location>
        <begin position="390"/>
        <end position="450"/>
    </location>
</feature>
<evidence type="ECO:0000256" key="10">
    <source>
        <dbReference type="RuleBase" id="RU003448"/>
    </source>
</evidence>
<dbReference type="GO" id="GO:0004072">
    <property type="term" value="F:aspartate kinase activity"/>
    <property type="evidence" value="ECO:0007669"/>
    <property type="project" value="UniProtKB-EC"/>
</dbReference>
<dbReference type="GO" id="GO:0005829">
    <property type="term" value="C:cytosol"/>
    <property type="evidence" value="ECO:0007669"/>
    <property type="project" value="TreeGrafter"/>
</dbReference>
<dbReference type="InterPro" id="IPR042199">
    <property type="entry name" value="AsparK_Bifunc_asparK/hSer_DH"/>
</dbReference>
<keyword evidence="15" id="KW-1185">Reference proteome</keyword>
<evidence type="ECO:0000256" key="1">
    <source>
        <dbReference type="ARBA" id="ARBA00003121"/>
    </source>
</evidence>
<proteinExistence type="inferred from homology"/>
<dbReference type="Pfam" id="PF22468">
    <property type="entry name" value="ACT_9"/>
    <property type="match status" value="1"/>
</dbReference>
<dbReference type="InterPro" id="IPR054352">
    <property type="entry name" value="ACT_Aspartokinase"/>
</dbReference>
<dbReference type="Gene3D" id="1.20.120.1320">
    <property type="entry name" value="Aspartokinase, catalytic domain"/>
    <property type="match status" value="1"/>
</dbReference>
<dbReference type="NCBIfam" id="NF006540">
    <property type="entry name" value="PRK09034.1"/>
    <property type="match status" value="1"/>
</dbReference>
<dbReference type="GO" id="GO:0019877">
    <property type="term" value="P:diaminopimelate biosynthetic process"/>
    <property type="evidence" value="ECO:0007669"/>
    <property type="project" value="UniProtKB-KW"/>
</dbReference>
<keyword evidence="8" id="KW-0220">Diaminopimelate biosynthesis</keyword>
<organism evidence="14 15">
    <name type="scientific">Fructobacillus durionis</name>
    <dbReference type="NCBI Taxonomy" id="283737"/>
    <lineage>
        <taxon>Bacteria</taxon>
        <taxon>Bacillati</taxon>
        <taxon>Bacillota</taxon>
        <taxon>Bacilli</taxon>
        <taxon>Lactobacillales</taxon>
        <taxon>Lactobacillaceae</taxon>
        <taxon>Fructobacillus</taxon>
    </lineage>
</organism>
<evidence type="ECO:0000256" key="5">
    <source>
        <dbReference type="ARBA" id="ARBA00022741"/>
    </source>
</evidence>
<dbReference type="NCBIfam" id="TIGR00657">
    <property type="entry name" value="asp_kinases"/>
    <property type="match status" value="1"/>
</dbReference>
<dbReference type="GO" id="GO:0005524">
    <property type="term" value="F:ATP binding"/>
    <property type="evidence" value="ECO:0007669"/>
    <property type="project" value="UniProtKB-KW"/>
</dbReference>
<dbReference type="PANTHER" id="PTHR21499:SF67">
    <property type="entry name" value="ASPARTOKINASE 3"/>
    <property type="match status" value="1"/>
</dbReference>
<dbReference type="PANTHER" id="PTHR21499">
    <property type="entry name" value="ASPARTATE KINASE"/>
    <property type="match status" value="1"/>
</dbReference>
<sequence length="458" mass="51184">MARVVKFGGSSLANGEQYEKVVNIVLADPERRVVVVSAPGKRFDIDTKVTDLLIQYAKSTPGSSEFFAVQKELISRYQNIADYFKISEKDFQGIADIISNLSSTFSGEDDYRLAYFKAHGEHLNAILMAMVLNQLGHQARFAGPAELGLYVEGQPNAATVLEESYTNLKNFEYSDDEILVVPGFYGMTKDGQMATFARGGSDITGSIVARGLGIKLYENFTDVSAVYVANPHIIEEPVSIKQMTYREMRELSYSGFSVFNDEAIIPAIQGQVTINVKNTNRPTDPGTLIVPEKDFEAEYPITGVTNSDHFSALYLHRYLLNQEVGMTLKLLQIFYKYNISYEHMPSGIDDLTVIFDNRQLNEEMIERLCADIKDALNPDVMQWIDDYTIIMIVGEGMFKKPTIITDAIASLTNNGVPINMINQGASQISTMLGTKRAYGKKAVSLIYQHFFNKNEQEA</sequence>
<accession>A0A1I1EGL6</accession>
<dbReference type="InterPro" id="IPR001341">
    <property type="entry name" value="Asp_kinase"/>
</dbReference>
<comment type="pathway">
    <text evidence="11">Amino-acid biosynthesis; L-threonine biosynthesis; L-threonine from L-aspartate: step 1/5.</text>
</comment>
<dbReference type="InterPro" id="IPR036393">
    <property type="entry name" value="AceGlu_kinase-like_sf"/>
</dbReference>
<dbReference type="InterPro" id="IPR045865">
    <property type="entry name" value="ACT-like_dom_sf"/>
</dbReference>
<dbReference type="InterPro" id="IPR018042">
    <property type="entry name" value="Aspartate_kinase_CS"/>
</dbReference>
<evidence type="ECO:0000256" key="6">
    <source>
        <dbReference type="ARBA" id="ARBA00022777"/>
    </source>
</evidence>
<comment type="function">
    <text evidence="1">Catalyzes the phosphorylation of the beta-carboxyl group of aspartic acid with ATP to yield 4-phospho-L-aspartate, which is involved in the branched biosynthetic pathway leading to the biosynthesis of amino acids threonine, isoleucine and methionine.</text>
</comment>
<dbReference type="GO" id="GO:0009089">
    <property type="term" value="P:lysine biosynthetic process via diaminopimelate"/>
    <property type="evidence" value="ECO:0007669"/>
    <property type="project" value="UniProtKB-UniPathway"/>
</dbReference>
<dbReference type="RefSeq" id="WP_091501628.1">
    <property type="nucleotide sequence ID" value="NZ_FOLI01000001.1"/>
</dbReference>
<keyword evidence="6 10" id="KW-0418">Kinase</keyword>
<dbReference type="UniPathway" id="UPA00034">
    <property type="reaction ID" value="UER00015"/>
</dbReference>
<dbReference type="Gene3D" id="3.30.2130.10">
    <property type="entry name" value="VC0802-like"/>
    <property type="match status" value="1"/>
</dbReference>
<dbReference type="EC" id="2.7.2.4" evidence="10"/>
<evidence type="ECO:0000259" key="13">
    <source>
        <dbReference type="Pfam" id="PF22468"/>
    </source>
</evidence>
<dbReference type="STRING" id="283737.SAMN05660453_0471"/>
<evidence type="ECO:0000256" key="8">
    <source>
        <dbReference type="ARBA" id="ARBA00022915"/>
    </source>
</evidence>
<dbReference type="Proteomes" id="UP000199376">
    <property type="component" value="Unassembled WGS sequence"/>
</dbReference>
<dbReference type="Gene3D" id="3.40.1160.10">
    <property type="entry name" value="Acetylglutamate kinase-like"/>
    <property type="match status" value="1"/>
</dbReference>
<evidence type="ECO:0000256" key="4">
    <source>
        <dbReference type="ARBA" id="ARBA00022679"/>
    </source>
</evidence>
<evidence type="ECO:0000313" key="15">
    <source>
        <dbReference type="Proteomes" id="UP000199376"/>
    </source>
</evidence>
<evidence type="ECO:0000313" key="14">
    <source>
        <dbReference type="EMBL" id="SFB86314.1"/>
    </source>
</evidence>